<reference evidence="2 3" key="1">
    <citation type="submission" date="2024-09" db="EMBL/GenBank/DDBJ databases">
        <authorList>
            <consortium name="All-Russian atlas of soil microorganisms"/>
            <consortium name="as a basis for the search for new antimicrobial producers and enzymes with unique properties"/>
            <person name="Sokolova E.A."/>
            <person name="Voronina E.N."/>
        </authorList>
    </citation>
    <scope>NUCLEOTIDE SEQUENCE [LARGE SCALE GENOMIC DNA]</scope>
    <source>
        <strain evidence="2 3">AF-22b-331.1</strain>
    </source>
</reference>
<organism evidence="2 3">
    <name type="scientific">Stenotrophomonas nematodicola</name>
    <dbReference type="NCBI Taxonomy" id="2656746"/>
    <lineage>
        <taxon>Bacteria</taxon>
        <taxon>Pseudomonadati</taxon>
        <taxon>Pseudomonadota</taxon>
        <taxon>Gammaproteobacteria</taxon>
        <taxon>Lysobacterales</taxon>
        <taxon>Lysobacteraceae</taxon>
        <taxon>Stenotrophomonas</taxon>
    </lineage>
</organism>
<feature type="domain" description="Type VI secretion system FHA" evidence="1">
    <location>
        <begin position="245"/>
        <end position="422"/>
    </location>
</feature>
<proteinExistence type="predicted"/>
<dbReference type="InterPro" id="IPR046883">
    <property type="entry name" value="T6SS_FHA_C"/>
</dbReference>
<sequence length="428" mass="45638">MTTHSPTPRLHLVVANPEFLDIGSTPTHVFDAAGGTIGSRGANWVLADTAGGVAPIHAEVAWVDRAYCLVQRSGATWINDAKDPLGPDVIIALNHGDVMHIGPYRINANLGDDSHMTHDPGRHLGQQSLGEILNTRDAQFERLSTQVASDVEPAQRHEAIDPLAALDAAAMRMNAQRTLGTPMDATHYGVSSSSVTQSDLADTNREVISNVTPAHGVARAMNNVHTSPPASHAEGLHVAMIPLGQGLGIGLGHLDSEQAHRVLHDAGSALRAAIQGLAGLYAQTPRAGQGTGLLNRTLQPIEDNPLRLQQGYTETAQALFAGTRSPVHLAPQAAVAESLEQVARHNDASAVAVKAALGALLAAFSPDALATRFQRYAGGNEAQPDAGWLWQMYGHYFDELMSSRQQGFDRMFWEVFDQAYDRAMRAGG</sequence>
<dbReference type="EMBL" id="JBHGCJ010000012">
    <property type="protein sequence ID" value="MFG6110540.1"/>
    <property type="molecule type" value="Genomic_DNA"/>
</dbReference>
<dbReference type="Proteomes" id="UP001605261">
    <property type="component" value="Unassembled WGS sequence"/>
</dbReference>
<dbReference type="InterPro" id="IPR008984">
    <property type="entry name" value="SMAD_FHA_dom_sf"/>
</dbReference>
<keyword evidence="3" id="KW-1185">Reference proteome</keyword>
<dbReference type="Pfam" id="PF20232">
    <property type="entry name" value="T6SS_FHA_C"/>
    <property type="match status" value="1"/>
</dbReference>
<gene>
    <name evidence="2" type="primary">tagH</name>
    <name evidence="2" type="ORF">ACEU0G_000417</name>
</gene>
<name>A0ABW7D005_9GAMM</name>
<accession>A0ABW7D005</accession>
<comment type="caution">
    <text evidence="2">The sequence shown here is derived from an EMBL/GenBank/DDBJ whole genome shotgun (WGS) entry which is preliminary data.</text>
</comment>
<evidence type="ECO:0000313" key="3">
    <source>
        <dbReference type="Proteomes" id="UP001605261"/>
    </source>
</evidence>
<dbReference type="SUPFAM" id="SSF49879">
    <property type="entry name" value="SMAD/FHA domain"/>
    <property type="match status" value="1"/>
</dbReference>
<evidence type="ECO:0000313" key="2">
    <source>
        <dbReference type="EMBL" id="MFG6110540.1"/>
    </source>
</evidence>
<dbReference type="InterPro" id="IPR017735">
    <property type="entry name" value="T6SS_FHA"/>
</dbReference>
<dbReference type="CDD" id="cd00060">
    <property type="entry name" value="FHA"/>
    <property type="match status" value="1"/>
</dbReference>
<protein>
    <submittedName>
        <fullName evidence="2">Type VI secretion system-associated FHA domain protein TagH</fullName>
    </submittedName>
</protein>
<evidence type="ECO:0000259" key="1">
    <source>
        <dbReference type="Pfam" id="PF20232"/>
    </source>
</evidence>
<dbReference type="RefSeq" id="WP_394164112.1">
    <property type="nucleotide sequence ID" value="NZ_JBHGCJ010000012.1"/>
</dbReference>
<dbReference type="NCBIfam" id="TIGR03354">
    <property type="entry name" value="VI_FHA"/>
    <property type="match status" value="1"/>
</dbReference>